<gene>
    <name evidence="1" type="ORF">K435DRAFT_782896</name>
</gene>
<accession>A0A4S8LBW1</accession>
<proteinExistence type="predicted"/>
<organism evidence="1 2">
    <name type="scientific">Dendrothele bispora (strain CBS 962.96)</name>
    <dbReference type="NCBI Taxonomy" id="1314807"/>
    <lineage>
        <taxon>Eukaryota</taxon>
        <taxon>Fungi</taxon>
        <taxon>Dikarya</taxon>
        <taxon>Basidiomycota</taxon>
        <taxon>Agaricomycotina</taxon>
        <taxon>Agaricomycetes</taxon>
        <taxon>Agaricomycetidae</taxon>
        <taxon>Agaricales</taxon>
        <taxon>Agaricales incertae sedis</taxon>
        <taxon>Dendrothele</taxon>
    </lineage>
</organism>
<protein>
    <submittedName>
        <fullName evidence="1">Uncharacterized protein</fullName>
    </submittedName>
</protein>
<keyword evidence="2" id="KW-1185">Reference proteome</keyword>
<evidence type="ECO:0000313" key="2">
    <source>
        <dbReference type="Proteomes" id="UP000297245"/>
    </source>
</evidence>
<reference evidence="1 2" key="1">
    <citation type="journal article" date="2019" name="Nat. Ecol. Evol.">
        <title>Megaphylogeny resolves global patterns of mushroom evolution.</title>
        <authorList>
            <person name="Varga T."/>
            <person name="Krizsan K."/>
            <person name="Foldi C."/>
            <person name="Dima B."/>
            <person name="Sanchez-Garcia M."/>
            <person name="Sanchez-Ramirez S."/>
            <person name="Szollosi G.J."/>
            <person name="Szarkandi J.G."/>
            <person name="Papp V."/>
            <person name="Albert L."/>
            <person name="Andreopoulos W."/>
            <person name="Angelini C."/>
            <person name="Antonin V."/>
            <person name="Barry K.W."/>
            <person name="Bougher N.L."/>
            <person name="Buchanan P."/>
            <person name="Buyck B."/>
            <person name="Bense V."/>
            <person name="Catcheside P."/>
            <person name="Chovatia M."/>
            <person name="Cooper J."/>
            <person name="Damon W."/>
            <person name="Desjardin D."/>
            <person name="Finy P."/>
            <person name="Geml J."/>
            <person name="Haridas S."/>
            <person name="Hughes K."/>
            <person name="Justo A."/>
            <person name="Karasinski D."/>
            <person name="Kautmanova I."/>
            <person name="Kiss B."/>
            <person name="Kocsube S."/>
            <person name="Kotiranta H."/>
            <person name="LaButti K.M."/>
            <person name="Lechner B.E."/>
            <person name="Liimatainen K."/>
            <person name="Lipzen A."/>
            <person name="Lukacs Z."/>
            <person name="Mihaltcheva S."/>
            <person name="Morgado L.N."/>
            <person name="Niskanen T."/>
            <person name="Noordeloos M.E."/>
            <person name="Ohm R.A."/>
            <person name="Ortiz-Santana B."/>
            <person name="Ovrebo C."/>
            <person name="Racz N."/>
            <person name="Riley R."/>
            <person name="Savchenko A."/>
            <person name="Shiryaev A."/>
            <person name="Soop K."/>
            <person name="Spirin V."/>
            <person name="Szebenyi C."/>
            <person name="Tomsovsky M."/>
            <person name="Tulloss R.E."/>
            <person name="Uehling J."/>
            <person name="Grigoriev I.V."/>
            <person name="Vagvolgyi C."/>
            <person name="Papp T."/>
            <person name="Martin F.M."/>
            <person name="Miettinen O."/>
            <person name="Hibbett D.S."/>
            <person name="Nagy L.G."/>
        </authorList>
    </citation>
    <scope>NUCLEOTIDE SEQUENCE [LARGE SCALE GENOMIC DNA]</scope>
    <source>
        <strain evidence="1 2">CBS 962.96</strain>
    </source>
</reference>
<feature type="non-terminal residue" evidence="1">
    <location>
        <position position="68"/>
    </location>
</feature>
<dbReference type="AlphaFoldDB" id="A0A4S8LBW1"/>
<name>A0A4S8LBW1_DENBC</name>
<sequence>MNSSLQLYSDIQVQIQPQLQRLISHIIITVLIATTSYRTSDLPDCVYGAFTSSSHLPDLIRRIVKFKY</sequence>
<dbReference type="EMBL" id="ML179500">
    <property type="protein sequence ID" value="THU86376.1"/>
    <property type="molecule type" value="Genomic_DNA"/>
</dbReference>
<dbReference type="Proteomes" id="UP000297245">
    <property type="component" value="Unassembled WGS sequence"/>
</dbReference>
<evidence type="ECO:0000313" key="1">
    <source>
        <dbReference type="EMBL" id="THU86376.1"/>
    </source>
</evidence>